<dbReference type="PROSITE" id="PS52050">
    <property type="entry name" value="WYL"/>
    <property type="match status" value="1"/>
</dbReference>
<dbReference type="PANTHER" id="PTHR34580:SF1">
    <property type="entry name" value="PROTEIN PAFC"/>
    <property type="match status" value="1"/>
</dbReference>
<dbReference type="RefSeq" id="WP_315945661.1">
    <property type="nucleotide sequence ID" value="NZ_JAWCUA010000001.1"/>
</dbReference>
<name>A0ABU3QWG3_9GAMM</name>
<sequence length="336" mass="38578">MPARKVKSLTRTLGMLKCIPIAPKFLTTFQIHEHLLTVDPDVSLRTVQRDLMELSAIMGLTFGESPEGYKWSFAFDSPNQFIPAISREEALSLKLVQEHLKLFLPSHVYERLTALFKKSDDILSKSSNSKDWSNLVRPMPQALQFKPVDINQKYIDTIYNALINKQWVTLKYANKDKVYKVKPLGVIIRDAKLVLVCQYQGFDDVRNLLVHRIKSAEILNQTFQSDFSLKEYITKQAAAVLLNQENIELTFEAKGYVKHLLNESEINETQVVTPLSKDWVSIKVSVPHTVELENWLLSQLHEIRLLGPEPLKKECSIKLKQPRKSIIISAIEKCYS</sequence>
<gene>
    <name evidence="2" type="ORF">RT723_01845</name>
</gene>
<dbReference type="Proteomes" id="UP001257914">
    <property type="component" value="Unassembled WGS sequence"/>
</dbReference>
<comment type="caution">
    <text evidence="2">The sequence shown here is derived from an EMBL/GenBank/DDBJ whole genome shotgun (WGS) entry which is preliminary data.</text>
</comment>
<proteinExistence type="predicted"/>
<dbReference type="InterPro" id="IPR026881">
    <property type="entry name" value="WYL_dom"/>
</dbReference>
<dbReference type="Pfam" id="PF13280">
    <property type="entry name" value="WYL"/>
    <property type="match status" value="1"/>
</dbReference>
<dbReference type="PANTHER" id="PTHR34580">
    <property type="match status" value="1"/>
</dbReference>
<dbReference type="InterPro" id="IPR051534">
    <property type="entry name" value="CBASS_pafABC_assoc_protein"/>
</dbReference>
<organism evidence="2 3">
    <name type="scientific">Psychrosphaera aquimarina</name>
    <dbReference type="NCBI Taxonomy" id="2044854"/>
    <lineage>
        <taxon>Bacteria</taxon>
        <taxon>Pseudomonadati</taxon>
        <taxon>Pseudomonadota</taxon>
        <taxon>Gammaproteobacteria</taxon>
        <taxon>Alteromonadales</taxon>
        <taxon>Pseudoalteromonadaceae</taxon>
        <taxon>Psychrosphaera</taxon>
    </lineage>
</organism>
<reference evidence="2 3" key="1">
    <citation type="submission" date="2023-10" db="EMBL/GenBank/DDBJ databases">
        <title>Psychrosphaera aquimaarina strain SW33 isolated from seawater.</title>
        <authorList>
            <person name="Bayburt H."/>
            <person name="Kim J.M."/>
            <person name="Choi B.J."/>
            <person name="Jeon C.O."/>
        </authorList>
    </citation>
    <scope>NUCLEOTIDE SEQUENCE [LARGE SCALE GENOMIC DNA]</scope>
    <source>
        <strain evidence="2 3">KCTC 52743</strain>
    </source>
</reference>
<evidence type="ECO:0000259" key="1">
    <source>
        <dbReference type="Pfam" id="PF13280"/>
    </source>
</evidence>
<evidence type="ECO:0000313" key="3">
    <source>
        <dbReference type="Proteomes" id="UP001257914"/>
    </source>
</evidence>
<evidence type="ECO:0000313" key="2">
    <source>
        <dbReference type="EMBL" id="MDU0111769.1"/>
    </source>
</evidence>
<dbReference type="EMBL" id="JAWCUA010000001">
    <property type="protein sequence ID" value="MDU0111769.1"/>
    <property type="molecule type" value="Genomic_DNA"/>
</dbReference>
<feature type="domain" description="WYL" evidence="1">
    <location>
        <begin position="154"/>
        <end position="218"/>
    </location>
</feature>
<accession>A0ABU3QWG3</accession>
<protein>
    <submittedName>
        <fullName evidence="2">WYL domain-containing protein</fullName>
    </submittedName>
</protein>
<keyword evidence="3" id="KW-1185">Reference proteome</keyword>